<dbReference type="AlphaFoldDB" id="A0A7G7W3W9"/>
<sequence>MIHRFLLLLLAGLLCSTPAALAQRKTAPVPKLAPSFFSTYTYLTYSILDKATSPTPMAAKGVGGTLTLRPDGTFQKALTLAGNGGTMHFDQSGRFAFTADRITLSYTDKKGQPRTDEGTFRLANGLLTLTMQGFPAGNLSIYTLRAE</sequence>
<dbReference type="RefSeq" id="WP_185886992.1">
    <property type="nucleotide sequence ID" value="NZ_CP060202.1"/>
</dbReference>
<accession>A0A7G7W3W9</accession>
<proteinExistence type="predicted"/>
<evidence type="ECO:0000256" key="1">
    <source>
        <dbReference type="SAM" id="SignalP"/>
    </source>
</evidence>
<feature type="chain" id="PRO_5028836648" description="DUF3471 domain-containing protein" evidence="1">
    <location>
        <begin position="23"/>
        <end position="147"/>
    </location>
</feature>
<evidence type="ECO:0008006" key="4">
    <source>
        <dbReference type="Google" id="ProtNLM"/>
    </source>
</evidence>
<keyword evidence="1" id="KW-0732">Signal</keyword>
<name>A0A7G7W3W9_9BACT</name>
<feature type="signal peptide" evidence="1">
    <location>
        <begin position="1"/>
        <end position="22"/>
    </location>
</feature>
<gene>
    <name evidence="2" type="ORF">H4317_12865</name>
</gene>
<dbReference type="KEGG" id="hsk:H4317_12865"/>
<dbReference type="Proteomes" id="UP000515489">
    <property type="component" value="Chromosome"/>
</dbReference>
<evidence type="ECO:0000313" key="2">
    <source>
        <dbReference type="EMBL" id="QNH61062.1"/>
    </source>
</evidence>
<evidence type="ECO:0000313" key="3">
    <source>
        <dbReference type="Proteomes" id="UP000515489"/>
    </source>
</evidence>
<protein>
    <recommendedName>
        <fullName evidence="4">DUF3471 domain-containing protein</fullName>
    </recommendedName>
</protein>
<keyword evidence="3" id="KW-1185">Reference proteome</keyword>
<dbReference type="EMBL" id="CP060202">
    <property type="protein sequence ID" value="QNH61062.1"/>
    <property type="molecule type" value="Genomic_DNA"/>
</dbReference>
<organism evidence="2 3">
    <name type="scientific">Hymenobacter sediminicola</name>
    <dbReference type="NCBI Taxonomy" id="2761579"/>
    <lineage>
        <taxon>Bacteria</taxon>
        <taxon>Pseudomonadati</taxon>
        <taxon>Bacteroidota</taxon>
        <taxon>Cytophagia</taxon>
        <taxon>Cytophagales</taxon>
        <taxon>Hymenobacteraceae</taxon>
        <taxon>Hymenobacter</taxon>
    </lineage>
</organism>
<reference evidence="2 3" key="1">
    <citation type="submission" date="2020-08" db="EMBL/GenBank/DDBJ databases">
        <title>Hymenobacter sp. S2-20-2 genome sequencing.</title>
        <authorList>
            <person name="Jin L."/>
        </authorList>
    </citation>
    <scope>NUCLEOTIDE SEQUENCE [LARGE SCALE GENOMIC DNA]</scope>
    <source>
        <strain evidence="2 3">S2-20-2</strain>
    </source>
</reference>